<dbReference type="OrthoDB" id="3730098at2"/>
<evidence type="ECO:0000313" key="1">
    <source>
        <dbReference type="EMBL" id="TQL73699.1"/>
    </source>
</evidence>
<dbReference type="Proteomes" id="UP000319746">
    <property type="component" value="Unassembled WGS sequence"/>
</dbReference>
<accession>A0A543AMB7</accession>
<reference evidence="1 2" key="1">
    <citation type="submission" date="2019-06" db="EMBL/GenBank/DDBJ databases">
        <title>Sequencing the genomes of 1000 actinobacteria strains.</title>
        <authorList>
            <person name="Klenk H.-P."/>
        </authorList>
    </citation>
    <scope>NUCLEOTIDE SEQUENCE [LARGE SCALE GENOMIC DNA]</scope>
    <source>
        <strain evidence="1 2">DSM 24083</strain>
    </source>
</reference>
<dbReference type="AlphaFoldDB" id="A0A543AMB7"/>
<evidence type="ECO:0000313" key="2">
    <source>
        <dbReference type="Proteomes" id="UP000319746"/>
    </source>
</evidence>
<dbReference type="RefSeq" id="WP_141863820.1">
    <property type="nucleotide sequence ID" value="NZ_BAABAN010000017.1"/>
</dbReference>
<comment type="caution">
    <text evidence="1">The sequence shown here is derived from an EMBL/GenBank/DDBJ whole genome shotgun (WGS) entry which is preliminary data.</text>
</comment>
<keyword evidence="2" id="KW-1185">Reference proteome</keyword>
<name>A0A543AMB7_9MICC</name>
<dbReference type="EMBL" id="VFOU01000001">
    <property type="protein sequence ID" value="TQL73699.1"/>
    <property type="molecule type" value="Genomic_DNA"/>
</dbReference>
<proteinExistence type="predicted"/>
<gene>
    <name evidence="1" type="ORF">FB556_0141</name>
</gene>
<organism evidence="1 2">
    <name type="scientific">Enteractinococcus coprophilus</name>
    <dbReference type="NCBI Taxonomy" id="1027633"/>
    <lineage>
        <taxon>Bacteria</taxon>
        <taxon>Bacillati</taxon>
        <taxon>Actinomycetota</taxon>
        <taxon>Actinomycetes</taxon>
        <taxon>Micrococcales</taxon>
        <taxon>Micrococcaceae</taxon>
    </lineage>
</organism>
<protein>
    <submittedName>
        <fullName evidence="1">Uncharacterized protein</fullName>
    </submittedName>
</protein>
<sequence>MARSLTHPEHTLISAMITSAKASDPDRLKGSVAWRNWRHELHAMIDRLSVGKLCDCGKCPSFQLRVDGQEVQPSDAPIILEAFIPEGIVMLFVDDGKPSYFEVAPNLDVKVDLPLESALIF</sequence>